<accession>A0A3P7L5P9</accession>
<organism evidence="2 3">
    <name type="scientific">Thelazia callipaeda</name>
    <name type="common">Oriental eyeworm</name>
    <name type="synonym">Parasitic nematode</name>
    <dbReference type="NCBI Taxonomy" id="103827"/>
    <lineage>
        <taxon>Eukaryota</taxon>
        <taxon>Metazoa</taxon>
        <taxon>Ecdysozoa</taxon>
        <taxon>Nematoda</taxon>
        <taxon>Chromadorea</taxon>
        <taxon>Rhabditida</taxon>
        <taxon>Spirurina</taxon>
        <taxon>Spiruromorpha</taxon>
        <taxon>Thelazioidea</taxon>
        <taxon>Thelaziidae</taxon>
        <taxon>Thelazia</taxon>
    </lineage>
</organism>
<sequence>MPEDVSDLDKLKHYAPLFIIFVNNDLECRRLPVEECQVKGQRRLFVSCGNVNVPLFKKLDYLVRHYANTFQYSDSKGRKSRFPDDTKEEESSSDAIMNDSKKHAKRHYSPDK</sequence>
<proteinExistence type="predicted"/>
<evidence type="ECO:0000313" key="3">
    <source>
        <dbReference type="Proteomes" id="UP000276776"/>
    </source>
</evidence>
<reference evidence="2 3" key="1">
    <citation type="submission" date="2018-11" db="EMBL/GenBank/DDBJ databases">
        <authorList>
            <consortium name="Pathogen Informatics"/>
        </authorList>
    </citation>
    <scope>NUCLEOTIDE SEQUENCE [LARGE SCALE GENOMIC DNA]</scope>
</reference>
<protein>
    <submittedName>
        <fullName evidence="2">Uncharacterized protein</fullName>
    </submittedName>
</protein>
<feature type="region of interest" description="Disordered" evidence="1">
    <location>
        <begin position="74"/>
        <end position="112"/>
    </location>
</feature>
<evidence type="ECO:0000313" key="2">
    <source>
        <dbReference type="EMBL" id="VDN05358.1"/>
    </source>
</evidence>
<feature type="compositionally biased region" description="Basic residues" evidence="1">
    <location>
        <begin position="102"/>
        <end position="112"/>
    </location>
</feature>
<dbReference type="EMBL" id="UYYF01004553">
    <property type="protein sequence ID" value="VDN05358.1"/>
    <property type="molecule type" value="Genomic_DNA"/>
</dbReference>
<gene>
    <name evidence="2" type="ORF">TCLT_LOCUS7859</name>
</gene>
<feature type="compositionally biased region" description="Basic and acidic residues" evidence="1">
    <location>
        <begin position="75"/>
        <end position="85"/>
    </location>
</feature>
<evidence type="ECO:0000256" key="1">
    <source>
        <dbReference type="SAM" id="MobiDB-lite"/>
    </source>
</evidence>
<dbReference type="AlphaFoldDB" id="A0A3P7L5P9"/>
<keyword evidence="3" id="KW-1185">Reference proteome</keyword>
<dbReference type="OrthoDB" id="10450652at2759"/>
<name>A0A3P7L5P9_THECL</name>
<dbReference type="Proteomes" id="UP000276776">
    <property type="component" value="Unassembled WGS sequence"/>
</dbReference>